<organism evidence="1 2">
    <name type="scientific">Leptospira kobayashii</name>
    <dbReference type="NCBI Taxonomy" id="1917830"/>
    <lineage>
        <taxon>Bacteria</taxon>
        <taxon>Pseudomonadati</taxon>
        <taxon>Spirochaetota</taxon>
        <taxon>Spirochaetia</taxon>
        <taxon>Leptospirales</taxon>
        <taxon>Leptospiraceae</taxon>
        <taxon>Leptospira</taxon>
    </lineage>
</organism>
<evidence type="ECO:0008006" key="3">
    <source>
        <dbReference type="Google" id="ProtNLM"/>
    </source>
</evidence>
<accession>A0ABM7USL1</accession>
<reference evidence="1 2" key="1">
    <citation type="submission" date="2021-08" db="EMBL/GenBank/DDBJ databases">
        <title>Complete genome sequence of Leptospira kobayashii strain E30.</title>
        <authorList>
            <person name="Nakao R."/>
            <person name="Nakamura S."/>
            <person name="Masuzawa T."/>
            <person name="Koizumi N."/>
        </authorList>
    </citation>
    <scope>NUCLEOTIDE SEQUENCE [LARGE SCALE GENOMIC DNA]</scope>
    <source>
        <strain evidence="1 2">E30</strain>
    </source>
</reference>
<evidence type="ECO:0000313" key="1">
    <source>
        <dbReference type="EMBL" id="BDA80166.1"/>
    </source>
</evidence>
<keyword evidence="2" id="KW-1185">Reference proteome</keyword>
<dbReference type="Proteomes" id="UP000245263">
    <property type="component" value="Chromosome 1"/>
</dbReference>
<evidence type="ECO:0000313" key="2">
    <source>
        <dbReference type="Proteomes" id="UP000245263"/>
    </source>
</evidence>
<gene>
    <name evidence="1" type="ORF">LPTSP3_g30960</name>
</gene>
<sequence length="133" mass="15246">MTIPYSVGIIGLLKRLFIHFQDFDQFWKHAKLGDEELLEFQSYLLENPKSGVVIPGSNGLRKIRWKKKGTGKSSGIRVFYLDLEEFGTTFLISLIEKNDQENLSKAQLKILSQLVQTLKDNMKKGRITNGKTK</sequence>
<proteinExistence type="predicted"/>
<name>A0ABM7USL1_9LEPT</name>
<protein>
    <recommendedName>
        <fullName evidence="3">Toxin-antitoxin system, toxin component, RelE family</fullName>
    </recommendedName>
</protein>
<dbReference type="EMBL" id="AP025028">
    <property type="protein sequence ID" value="BDA80166.1"/>
    <property type="molecule type" value="Genomic_DNA"/>
</dbReference>